<reference evidence="7" key="1">
    <citation type="journal article" date="2014" name="Front. Microbiol.">
        <title>High frequency of phylogenetically diverse reductive dehalogenase-homologous genes in deep subseafloor sedimentary metagenomes.</title>
        <authorList>
            <person name="Kawai M."/>
            <person name="Futagami T."/>
            <person name="Toyoda A."/>
            <person name="Takaki Y."/>
            <person name="Nishi S."/>
            <person name="Hori S."/>
            <person name="Arai W."/>
            <person name="Tsubouchi T."/>
            <person name="Morono Y."/>
            <person name="Uchiyama I."/>
            <person name="Ito T."/>
            <person name="Fujiyama A."/>
            <person name="Inagaki F."/>
            <person name="Takami H."/>
        </authorList>
    </citation>
    <scope>NUCLEOTIDE SEQUENCE</scope>
    <source>
        <strain evidence="7">Expedition CK06-06</strain>
    </source>
</reference>
<dbReference type="InterPro" id="IPR050833">
    <property type="entry name" value="Poly_Biosynth_Transport"/>
</dbReference>
<dbReference type="InterPro" id="IPR002528">
    <property type="entry name" value="MATE_fam"/>
</dbReference>
<protein>
    <recommendedName>
        <fullName evidence="8">Polysaccharide biosynthesis protein C-terminal domain-containing protein</fullName>
    </recommendedName>
</protein>
<dbReference type="EMBL" id="BARS01046970">
    <property type="protein sequence ID" value="GAG34953.1"/>
    <property type="molecule type" value="Genomic_DNA"/>
</dbReference>
<feature type="transmembrane region" description="Helical" evidence="6">
    <location>
        <begin position="12"/>
        <end position="33"/>
    </location>
</feature>
<dbReference type="PANTHER" id="PTHR30250:SF26">
    <property type="entry name" value="PSMA PROTEIN"/>
    <property type="match status" value="1"/>
</dbReference>
<comment type="caution">
    <text evidence="7">The sequence shown here is derived from an EMBL/GenBank/DDBJ whole genome shotgun (WGS) entry which is preliminary data.</text>
</comment>
<feature type="transmembrane region" description="Helical" evidence="6">
    <location>
        <begin position="39"/>
        <end position="57"/>
    </location>
</feature>
<evidence type="ECO:0000256" key="2">
    <source>
        <dbReference type="ARBA" id="ARBA00022475"/>
    </source>
</evidence>
<dbReference type="Pfam" id="PF01554">
    <property type="entry name" value="MatE"/>
    <property type="match status" value="1"/>
</dbReference>
<organism evidence="7">
    <name type="scientific">marine sediment metagenome</name>
    <dbReference type="NCBI Taxonomy" id="412755"/>
    <lineage>
        <taxon>unclassified sequences</taxon>
        <taxon>metagenomes</taxon>
        <taxon>ecological metagenomes</taxon>
    </lineage>
</organism>
<feature type="non-terminal residue" evidence="7">
    <location>
        <position position="203"/>
    </location>
</feature>
<name>X0XEA7_9ZZZZ</name>
<evidence type="ECO:0000256" key="1">
    <source>
        <dbReference type="ARBA" id="ARBA00004651"/>
    </source>
</evidence>
<keyword evidence="2" id="KW-1003">Cell membrane</keyword>
<feature type="transmembrane region" description="Helical" evidence="6">
    <location>
        <begin position="89"/>
        <end position="114"/>
    </location>
</feature>
<accession>X0XEA7</accession>
<dbReference type="AlphaFoldDB" id="X0XEA7"/>
<keyword evidence="3 6" id="KW-0812">Transmembrane</keyword>
<keyword evidence="5 6" id="KW-0472">Membrane</keyword>
<feature type="transmembrane region" description="Helical" evidence="6">
    <location>
        <begin position="126"/>
        <end position="145"/>
    </location>
</feature>
<sequence length="203" mass="21934">MSTARILARNLLANWVGFAANVLVMFFLSPFVIHTLGEAVYGIWSLLMVLTGYLGIADIGVRASTGRYVVLYLGQHDHRRLGETIRTGLTLFSILGIVLLLVGLVVGLGFPYFFRSTPEEYQRTAAVLMPALALNVWFMFLGAVFSSILTAHDRFDLARGVDLGVLALRATGTVLALKGGYGIVGLTIVTLICGLLALLANFV</sequence>
<evidence type="ECO:0000313" key="7">
    <source>
        <dbReference type="EMBL" id="GAG34953.1"/>
    </source>
</evidence>
<evidence type="ECO:0000256" key="6">
    <source>
        <dbReference type="SAM" id="Phobius"/>
    </source>
</evidence>
<feature type="transmembrane region" description="Helical" evidence="6">
    <location>
        <begin position="183"/>
        <end position="202"/>
    </location>
</feature>
<dbReference type="PANTHER" id="PTHR30250">
    <property type="entry name" value="PST FAMILY PREDICTED COLANIC ACID TRANSPORTER"/>
    <property type="match status" value="1"/>
</dbReference>
<dbReference type="GO" id="GO:0015297">
    <property type="term" value="F:antiporter activity"/>
    <property type="evidence" value="ECO:0007669"/>
    <property type="project" value="InterPro"/>
</dbReference>
<dbReference type="GO" id="GO:0042910">
    <property type="term" value="F:xenobiotic transmembrane transporter activity"/>
    <property type="evidence" value="ECO:0007669"/>
    <property type="project" value="InterPro"/>
</dbReference>
<evidence type="ECO:0000256" key="3">
    <source>
        <dbReference type="ARBA" id="ARBA00022692"/>
    </source>
</evidence>
<keyword evidence="4 6" id="KW-1133">Transmembrane helix</keyword>
<dbReference type="GO" id="GO:0005886">
    <property type="term" value="C:plasma membrane"/>
    <property type="evidence" value="ECO:0007669"/>
    <property type="project" value="UniProtKB-SubCell"/>
</dbReference>
<comment type="subcellular location">
    <subcellularLocation>
        <location evidence="1">Cell membrane</location>
        <topology evidence="1">Multi-pass membrane protein</topology>
    </subcellularLocation>
</comment>
<evidence type="ECO:0008006" key="8">
    <source>
        <dbReference type="Google" id="ProtNLM"/>
    </source>
</evidence>
<gene>
    <name evidence="7" type="ORF">S01H1_70618</name>
</gene>
<evidence type="ECO:0000256" key="4">
    <source>
        <dbReference type="ARBA" id="ARBA00022989"/>
    </source>
</evidence>
<evidence type="ECO:0000256" key="5">
    <source>
        <dbReference type="ARBA" id="ARBA00023136"/>
    </source>
</evidence>
<proteinExistence type="predicted"/>